<keyword evidence="6" id="KW-0479">Metal-binding</keyword>
<reference evidence="9" key="1">
    <citation type="submission" date="2021-01" db="EMBL/GenBank/DDBJ databases">
        <authorList>
            <person name="Corre E."/>
            <person name="Pelletier E."/>
            <person name="Niang G."/>
            <person name="Scheremetjew M."/>
            <person name="Finn R."/>
            <person name="Kale V."/>
            <person name="Holt S."/>
            <person name="Cochrane G."/>
            <person name="Meng A."/>
            <person name="Brown T."/>
            <person name="Cohen L."/>
        </authorList>
    </citation>
    <scope>NUCLEOTIDE SEQUENCE</scope>
    <source>
        <strain evidence="9">CCMP3105</strain>
    </source>
</reference>
<evidence type="ECO:0000256" key="2">
    <source>
        <dbReference type="ARBA" id="ARBA00022737"/>
    </source>
</evidence>
<dbReference type="SUPFAM" id="SSF47954">
    <property type="entry name" value="Cyclin-like"/>
    <property type="match status" value="2"/>
</dbReference>
<evidence type="ECO:0000256" key="7">
    <source>
        <dbReference type="SAM" id="MobiDB-lite"/>
    </source>
</evidence>
<dbReference type="Pfam" id="PF00382">
    <property type="entry name" value="TFIIB"/>
    <property type="match status" value="1"/>
</dbReference>
<evidence type="ECO:0000256" key="1">
    <source>
        <dbReference type="ARBA" id="ARBA00010857"/>
    </source>
</evidence>
<dbReference type="PANTHER" id="PTHR11618:SF13">
    <property type="entry name" value="TRANSCRIPTION INITIATION FACTOR IIB"/>
    <property type="match status" value="1"/>
</dbReference>
<dbReference type="Pfam" id="PF08271">
    <property type="entry name" value="Zn_Ribbon_TF"/>
    <property type="match status" value="1"/>
</dbReference>
<keyword evidence="2" id="KW-0677">Repeat</keyword>
<dbReference type="PROSITE" id="PS51134">
    <property type="entry name" value="ZF_TFIIB"/>
    <property type="match status" value="1"/>
</dbReference>
<evidence type="ECO:0000256" key="5">
    <source>
        <dbReference type="ARBA" id="ARBA00031706"/>
    </source>
</evidence>
<sequence>MTELSVNPRKTTCKDCGEKAKVVLDHSAGDLICTTCGLVLEGQIIDDGQEWRNFGIEGAEYGQRVNERERADRTAAVDIMSDQAATTGISGSSTLAKSLQKTQFLSEQRSSNQTSSAGARNEHKAMKVFTTKIRETAGRLALGEGIVNRCVGLYQDLIEKNEAKSRMQASWYCALVHIASVQEKATRTISELAEANAGAASKKVEHLEKQIEKRVKEINRILGVSQQAAYVEDEALMARFVQRLGLSSDVRKPASTIAQEAYRYGLVGRQPQTAIVASSILIVAWLLNVEAKPRFADVAHIAKVPEAAVRGAYKQIHGAIRRLLPPSFVCRLPGGLDALPQP</sequence>
<dbReference type="GO" id="GO:0097550">
    <property type="term" value="C:transcription preinitiation complex"/>
    <property type="evidence" value="ECO:0007669"/>
    <property type="project" value="TreeGrafter"/>
</dbReference>
<evidence type="ECO:0000256" key="4">
    <source>
        <dbReference type="ARBA" id="ARBA00023163"/>
    </source>
</evidence>
<keyword evidence="3" id="KW-0805">Transcription regulation</keyword>
<dbReference type="InterPro" id="IPR013137">
    <property type="entry name" value="Znf_TFIIB"/>
</dbReference>
<dbReference type="AlphaFoldDB" id="A0A7S4UXH7"/>
<keyword evidence="6" id="KW-0863">Zinc-finger</keyword>
<dbReference type="EMBL" id="HBNR01025703">
    <property type="protein sequence ID" value="CAE4577764.1"/>
    <property type="molecule type" value="Transcribed_RNA"/>
</dbReference>
<evidence type="ECO:0000256" key="6">
    <source>
        <dbReference type="PROSITE-ProRule" id="PRU00469"/>
    </source>
</evidence>
<gene>
    <name evidence="9" type="ORF">AMON00008_LOCUS17314</name>
</gene>
<feature type="domain" description="TFIIB-type" evidence="8">
    <location>
        <begin position="7"/>
        <end position="41"/>
    </location>
</feature>
<name>A0A7S4UXH7_9DINO</name>
<dbReference type="InterPro" id="IPR036915">
    <property type="entry name" value="Cyclin-like_sf"/>
</dbReference>
<dbReference type="InterPro" id="IPR013763">
    <property type="entry name" value="Cyclin-like_dom"/>
</dbReference>
<evidence type="ECO:0000259" key="8">
    <source>
        <dbReference type="PROSITE" id="PS51134"/>
    </source>
</evidence>
<dbReference type="GO" id="GO:0070897">
    <property type="term" value="P:transcription preinitiation complex assembly"/>
    <property type="evidence" value="ECO:0007669"/>
    <property type="project" value="InterPro"/>
</dbReference>
<dbReference type="InterPro" id="IPR000812">
    <property type="entry name" value="TFIIB"/>
</dbReference>
<dbReference type="PANTHER" id="PTHR11618">
    <property type="entry name" value="TRANSCRIPTION INITIATION FACTOR IIB-RELATED"/>
    <property type="match status" value="1"/>
</dbReference>
<dbReference type="GO" id="GO:0008270">
    <property type="term" value="F:zinc ion binding"/>
    <property type="evidence" value="ECO:0007669"/>
    <property type="project" value="UniProtKB-KW"/>
</dbReference>
<proteinExistence type="inferred from homology"/>
<dbReference type="Gene3D" id="1.10.472.10">
    <property type="entry name" value="Cyclin-like"/>
    <property type="match status" value="2"/>
</dbReference>
<feature type="compositionally biased region" description="Polar residues" evidence="7">
    <location>
        <begin position="104"/>
        <end position="118"/>
    </location>
</feature>
<evidence type="ECO:0000256" key="3">
    <source>
        <dbReference type="ARBA" id="ARBA00023015"/>
    </source>
</evidence>
<protein>
    <recommendedName>
        <fullName evidence="5">General transcription factor TFIIB</fullName>
    </recommendedName>
</protein>
<dbReference type="Gene3D" id="2.20.25.10">
    <property type="match status" value="1"/>
</dbReference>
<dbReference type="SUPFAM" id="SSF57783">
    <property type="entry name" value="Zinc beta-ribbon"/>
    <property type="match status" value="1"/>
</dbReference>
<keyword evidence="4" id="KW-0804">Transcription</keyword>
<dbReference type="InterPro" id="IPR013150">
    <property type="entry name" value="TFIIB_cyclin"/>
</dbReference>
<dbReference type="GO" id="GO:0005634">
    <property type="term" value="C:nucleus"/>
    <property type="evidence" value="ECO:0007669"/>
    <property type="project" value="TreeGrafter"/>
</dbReference>
<organism evidence="9">
    <name type="scientific">Alexandrium monilatum</name>
    <dbReference type="NCBI Taxonomy" id="311494"/>
    <lineage>
        <taxon>Eukaryota</taxon>
        <taxon>Sar</taxon>
        <taxon>Alveolata</taxon>
        <taxon>Dinophyceae</taxon>
        <taxon>Gonyaulacales</taxon>
        <taxon>Pyrocystaceae</taxon>
        <taxon>Alexandrium</taxon>
    </lineage>
</organism>
<evidence type="ECO:0000313" key="9">
    <source>
        <dbReference type="EMBL" id="CAE4577764.1"/>
    </source>
</evidence>
<accession>A0A7S4UXH7</accession>
<dbReference type="SMART" id="SM00385">
    <property type="entry name" value="CYCLIN"/>
    <property type="match status" value="1"/>
</dbReference>
<dbReference type="GO" id="GO:0017025">
    <property type="term" value="F:TBP-class protein binding"/>
    <property type="evidence" value="ECO:0007669"/>
    <property type="project" value="InterPro"/>
</dbReference>
<keyword evidence="6" id="KW-0862">Zinc</keyword>
<dbReference type="CDD" id="cd00043">
    <property type="entry name" value="CYCLIN_SF"/>
    <property type="match status" value="1"/>
</dbReference>
<feature type="region of interest" description="Disordered" evidence="7">
    <location>
        <begin position="104"/>
        <end position="123"/>
    </location>
</feature>
<dbReference type="PRINTS" id="PR00685">
    <property type="entry name" value="TIFACTORIIB"/>
</dbReference>
<comment type="similarity">
    <text evidence="1">Belongs to the TFIIB family.</text>
</comment>